<dbReference type="GeneID" id="94845429"/>
<dbReference type="PROSITE" id="PS50011">
    <property type="entry name" value="PROTEIN_KINASE_DOM"/>
    <property type="match status" value="1"/>
</dbReference>
<comment type="similarity">
    <text evidence="1">Belongs to the protein kinase superfamily. CMGC Ser/Thr protein kinase family. MNB/DYRK subfamily.</text>
</comment>
<evidence type="ECO:0000256" key="13">
    <source>
        <dbReference type="SAM" id="MobiDB-lite"/>
    </source>
</evidence>
<evidence type="ECO:0000256" key="4">
    <source>
        <dbReference type="ARBA" id="ARBA00022679"/>
    </source>
</evidence>
<accession>A0A1J4JEC9</accession>
<evidence type="ECO:0000256" key="3">
    <source>
        <dbReference type="ARBA" id="ARBA00022527"/>
    </source>
</evidence>
<dbReference type="InterPro" id="IPR017441">
    <property type="entry name" value="Protein_kinase_ATP_BS"/>
</dbReference>
<dbReference type="InterPro" id="IPR008271">
    <property type="entry name" value="Ser/Thr_kinase_AS"/>
</dbReference>
<evidence type="ECO:0000256" key="6">
    <source>
        <dbReference type="ARBA" id="ARBA00022777"/>
    </source>
</evidence>
<name>A0A1J4JEC9_9EUKA</name>
<evidence type="ECO:0000256" key="8">
    <source>
        <dbReference type="ARBA" id="ARBA00049003"/>
    </source>
</evidence>
<reference evidence="15" key="1">
    <citation type="submission" date="2016-10" db="EMBL/GenBank/DDBJ databases">
        <authorList>
            <person name="Benchimol M."/>
            <person name="Almeida L.G."/>
            <person name="Vasconcelos A.T."/>
            <person name="Perreira-Neves A."/>
            <person name="Rosa I.A."/>
            <person name="Tasca T."/>
            <person name="Bogo M.R."/>
            <person name="de Souza W."/>
        </authorList>
    </citation>
    <scope>NUCLEOTIDE SEQUENCE [LARGE SCALE GENOMIC DNA]</scope>
    <source>
        <strain evidence="15">K</strain>
    </source>
</reference>
<dbReference type="PROSITE" id="PS00107">
    <property type="entry name" value="PROTEIN_KINASE_ATP"/>
    <property type="match status" value="1"/>
</dbReference>
<dbReference type="EC" id="2.7.12.1" evidence="2"/>
<dbReference type="PANTHER" id="PTHR24058:SF22">
    <property type="entry name" value="DUAL SPECIFICITY TYROSINE-PHOSPHORYLATION-REGULATED KINASE 4"/>
    <property type="match status" value="1"/>
</dbReference>
<dbReference type="Proteomes" id="UP000179807">
    <property type="component" value="Unassembled WGS sequence"/>
</dbReference>
<dbReference type="PROSITE" id="PS00108">
    <property type="entry name" value="PROTEIN_KINASE_ST"/>
    <property type="match status" value="1"/>
</dbReference>
<dbReference type="VEuPathDB" id="TrichDB:TRFO_36273"/>
<comment type="caution">
    <text evidence="15">The sequence shown here is derived from an EMBL/GenBank/DDBJ whole genome shotgun (WGS) entry which is preliminary data.</text>
</comment>
<dbReference type="SUPFAM" id="SSF56112">
    <property type="entry name" value="Protein kinase-like (PK-like)"/>
    <property type="match status" value="1"/>
</dbReference>
<dbReference type="Pfam" id="PF00069">
    <property type="entry name" value="Pkinase"/>
    <property type="match status" value="1"/>
</dbReference>
<dbReference type="AlphaFoldDB" id="A0A1J4JEC9"/>
<evidence type="ECO:0000256" key="7">
    <source>
        <dbReference type="ARBA" id="ARBA00022840"/>
    </source>
</evidence>
<evidence type="ECO:0000256" key="5">
    <source>
        <dbReference type="ARBA" id="ARBA00022741"/>
    </source>
</evidence>
<evidence type="ECO:0000256" key="11">
    <source>
        <dbReference type="PROSITE-ProRule" id="PRU10141"/>
    </source>
</evidence>
<proteinExistence type="inferred from homology"/>
<evidence type="ECO:0000256" key="10">
    <source>
        <dbReference type="ARBA" id="ARBA00051680"/>
    </source>
</evidence>
<dbReference type="RefSeq" id="XP_068350651.1">
    <property type="nucleotide sequence ID" value="XM_068510725.1"/>
</dbReference>
<gene>
    <name evidence="15" type="primary">DYRK2</name>
    <name evidence="15" type="ORF">TRFO_36273</name>
</gene>
<evidence type="ECO:0000313" key="15">
    <source>
        <dbReference type="EMBL" id="OHS97514.1"/>
    </source>
</evidence>
<feature type="binding site" evidence="11">
    <location>
        <position position="199"/>
    </location>
    <ligand>
        <name>ATP</name>
        <dbReference type="ChEBI" id="CHEBI:30616"/>
    </ligand>
</feature>
<dbReference type="SMART" id="SM00220">
    <property type="entry name" value="S_TKc"/>
    <property type="match status" value="1"/>
</dbReference>
<dbReference type="InterPro" id="IPR000719">
    <property type="entry name" value="Prot_kinase_dom"/>
</dbReference>
<feature type="domain" description="Protein kinase" evidence="14">
    <location>
        <begin position="170"/>
        <end position="453"/>
    </location>
</feature>
<keyword evidence="3 12" id="KW-0723">Serine/threonine-protein kinase</keyword>
<dbReference type="GO" id="GO:0004674">
    <property type="term" value="F:protein serine/threonine kinase activity"/>
    <property type="evidence" value="ECO:0007669"/>
    <property type="project" value="UniProtKB-KW"/>
</dbReference>
<protein>
    <recommendedName>
        <fullName evidence="2">dual-specificity kinase</fullName>
        <ecNumber evidence="2">2.7.12.1</ecNumber>
    </recommendedName>
</protein>
<dbReference type="GO" id="GO:0004712">
    <property type="term" value="F:protein serine/threonine/tyrosine kinase activity"/>
    <property type="evidence" value="ECO:0007669"/>
    <property type="project" value="UniProtKB-EC"/>
</dbReference>
<dbReference type="GO" id="GO:0005524">
    <property type="term" value="F:ATP binding"/>
    <property type="evidence" value="ECO:0007669"/>
    <property type="project" value="UniProtKB-UniRule"/>
</dbReference>
<comment type="catalytic activity">
    <reaction evidence="9">
        <text>L-threonyl-[protein] + ATP = O-phospho-L-threonyl-[protein] + ADP + H(+)</text>
        <dbReference type="Rhea" id="RHEA:46608"/>
        <dbReference type="Rhea" id="RHEA-COMP:11060"/>
        <dbReference type="Rhea" id="RHEA-COMP:11605"/>
        <dbReference type="ChEBI" id="CHEBI:15378"/>
        <dbReference type="ChEBI" id="CHEBI:30013"/>
        <dbReference type="ChEBI" id="CHEBI:30616"/>
        <dbReference type="ChEBI" id="CHEBI:61977"/>
        <dbReference type="ChEBI" id="CHEBI:456216"/>
        <dbReference type="EC" id="2.7.12.1"/>
    </reaction>
</comment>
<dbReference type="OrthoDB" id="9332038at2759"/>
<feature type="region of interest" description="Disordered" evidence="13">
    <location>
        <begin position="1"/>
        <end position="73"/>
    </location>
</feature>
<dbReference type="FunFam" id="1.10.510.10:FF:000624">
    <property type="entry name" value="Mitogen-activated protein kinase"/>
    <property type="match status" value="1"/>
</dbReference>
<dbReference type="InterPro" id="IPR042521">
    <property type="entry name" value="DYRK"/>
</dbReference>
<dbReference type="Gene3D" id="3.30.200.20">
    <property type="entry name" value="Phosphorylase Kinase, domain 1"/>
    <property type="match status" value="1"/>
</dbReference>
<comment type="catalytic activity">
    <reaction evidence="8">
        <text>L-seryl-[protein] + ATP = O-phospho-L-seryl-[protein] + ADP + H(+)</text>
        <dbReference type="Rhea" id="RHEA:17989"/>
        <dbReference type="Rhea" id="RHEA-COMP:9863"/>
        <dbReference type="Rhea" id="RHEA-COMP:11604"/>
        <dbReference type="ChEBI" id="CHEBI:15378"/>
        <dbReference type="ChEBI" id="CHEBI:29999"/>
        <dbReference type="ChEBI" id="CHEBI:30616"/>
        <dbReference type="ChEBI" id="CHEBI:83421"/>
        <dbReference type="ChEBI" id="CHEBI:456216"/>
        <dbReference type="EC" id="2.7.12.1"/>
    </reaction>
</comment>
<dbReference type="InterPro" id="IPR011009">
    <property type="entry name" value="Kinase-like_dom_sf"/>
</dbReference>
<dbReference type="Gene3D" id="3.30.10.30">
    <property type="entry name" value="DYRK"/>
    <property type="match status" value="1"/>
</dbReference>
<keyword evidence="5 11" id="KW-0547">Nucleotide-binding</keyword>
<evidence type="ECO:0000259" key="14">
    <source>
        <dbReference type="PROSITE" id="PS50011"/>
    </source>
</evidence>
<evidence type="ECO:0000256" key="12">
    <source>
        <dbReference type="RuleBase" id="RU000304"/>
    </source>
</evidence>
<dbReference type="EMBL" id="MLAK01001111">
    <property type="protein sequence ID" value="OHS97514.1"/>
    <property type="molecule type" value="Genomic_DNA"/>
</dbReference>
<comment type="catalytic activity">
    <reaction evidence="10">
        <text>L-tyrosyl-[protein] + ATP = O-phospho-L-tyrosyl-[protein] + ADP + H(+)</text>
        <dbReference type="Rhea" id="RHEA:10596"/>
        <dbReference type="Rhea" id="RHEA-COMP:10136"/>
        <dbReference type="Rhea" id="RHEA-COMP:20101"/>
        <dbReference type="ChEBI" id="CHEBI:15378"/>
        <dbReference type="ChEBI" id="CHEBI:30616"/>
        <dbReference type="ChEBI" id="CHEBI:46858"/>
        <dbReference type="ChEBI" id="CHEBI:61978"/>
        <dbReference type="ChEBI" id="CHEBI:456216"/>
        <dbReference type="EC" id="2.7.12.1"/>
    </reaction>
</comment>
<dbReference type="GO" id="GO:0005737">
    <property type="term" value="C:cytoplasm"/>
    <property type="evidence" value="ECO:0007669"/>
    <property type="project" value="TreeGrafter"/>
</dbReference>
<dbReference type="PANTHER" id="PTHR24058">
    <property type="entry name" value="DUAL SPECIFICITY PROTEIN KINASE"/>
    <property type="match status" value="1"/>
</dbReference>
<keyword evidence="16" id="KW-1185">Reference proteome</keyword>
<evidence type="ECO:0000313" key="16">
    <source>
        <dbReference type="Proteomes" id="UP000179807"/>
    </source>
</evidence>
<keyword evidence="6 15" id="KW-0418">Kinase</keyword>
<evidence type="ECO:0000256" key="2">
    <source>
        <dbReference type="ARBA" id="ARBA00013203"/>
    </source>
</evidence>
<dbReference type="Gene3D" id="1.10.510.10">
    <property type="entry name" value="Transferase(Phosphotransferase) domain 1"/>
    <property type="match status" value="1"/>
</dbReference>
<sequence>MKVSVNSGGKRSATPVIPKNTNQRTPRRITPLTAKIGKRSPSEICTPSYKLAKHEEGTNDDNPAKSLKSLKNTKESINRGSLKTFNLDRTDKSLPGIIPNGPIAPAFAKQRFRNIISTYENSEINDYKEIYFLGNVTKVASARGNQNNYGYDLPTKQYRALVGDHLAYRYEIVAILGRGAFGEVMRCYDHKSNCMVAVKILVNTPLMHKQGLIEIENQKKVMDSNYVAKVTDSFVFRSHLCMVTEVLGISLFNYLKSHNFSPLPVKMTKTIAFELISGLVTVHSKGIIHADLKPENILFLIGSTNHIKIIDFGSSCVIGQELYNYLQSRYYRAPEVILGIKYGTPIDMWSAGCIIAELAIGKPIFNGESAIDMLNKFVETVGLPPQNVIEACPVKTKFFKNGNTVSQPTPLKNRLSNVIKTNDQPLIDFLSKCFEWDQNKRMTAAKALKHPWLAKIPKGK</sequence>
<evidence type="ECO:0000256" key="9">
    <source>
        <dbReference type="ARBA" id="ARBA00049308"/>
    </source>
</evidence>
<evidence type="ECO:0000256" key="1">
    <source>
        <dbReference type="ARBA" id="ARBA00008867"/>
    </source>
</evidence>
<dbReference type="InterPro" id="IPR050494">
    <property type="entry name" value="Ser_Thr_dual-spec_kinase"/>
</dbReference>
<keyword evidence="7 11" id="KW-0067">ATP-binding</keyword>
<organism evidence="15 16">
    <name type="scientific">Tritrichomonas foetus</name>
    <dbReference type="NCBI Taxonomy" id="1144522"/>
    <lineage>
        <taxon>Eukaryota</taxon>
        <taxon>Metamonada</taxon>
        <taxon>Parabasalia</taxon>
        <taxon>Tritrichomonadida</taxon>
        <taxon>Tritrichomonadidae</taxon>
        <taxon>Tritrichomonas</taxon>
    </lineage>
</organism>
<dbReference type="GO" id="GO:0005856">
    <property type="term" value="C:cytoskeleton"/>
    <property type="evidence" value="ECO:0007669"/>
    <property type="project" value="TreeGrafter"/>
</dbReference>
<keyword evidence="4" id="KW-0808">Transferase</keyword>